<sequence length="67" mass="7538">MAKEKPVRVSVMITDIEVDERAWRDMCARQGISLEGQVVGTHVANSVRNHALQYLESIGFPQQQKGK</sequence>
<organism evidence="1 2">
    <name type="scientific">Rhodococcus phage Reynauld</name>
    <dbReference type="NCBI Taxonomy" id="3062845"/>
    <lineage>
        <taxon>Viruses</taxon>
        <taxon>Duplodnaviria</taxon>
        <taxon>Heunggongvirae</taxon>
        <taxon>Uroviricota</taxon>
        <taxon>Caudoviricetes</taxon>
        <taxon>Caudoviricetes incertae sedis</taxon>
        <taxon>Reynauldvirus</taxon>
        <taxon>Reynauldvirus reynauld</taxon>
    </lineage>
</organism>
<evidence type="ECO:0000313" key="2">
    <source>
        <dbReference type="Proteomes" id="UP001654496"/>
    </source>
</evidence>
<evidence type="ECO:0000313" key="1">
    <source>
        <dbReference type="EMBL" id="WKW85526.1"/>
    </source>
</evidence>
<gene>
    <name evidence="1" type="primary">74</name>
    <name evidence="1" type="ORF">SEA_REYNAULD_74</name>
</gene>
<accession>A0ACD4UH92</accession>
<dbReference type="Proteomes" id="UP001654496">
    <property type="component" value="Segment"/>
</dbReference>
<keyword evidence="2" id="KW-1185">Reference proteome</keyword>
<reference evidence="1" key="1">
    <citation type="submission" date="2023-06" db="EMBL/GenBank/DDBJ databases">
        <authorList>
            <person name="DeJong R.J."/>
            <person name="Yoon E."/>
            <person name="Radersma M."/>
            <person name="Veenstra M."/>
            <person name="Churu J."/>
            <person name="Moleakunnel K."/>
            <person name="Weaver G."/>
            <person name="Hill E."/>
            <person name="Janvier A."/>
            <person name="Harlow L."/>
            <person name="Kramer C."/>
            <person name="Seinen K."/>
            <person name="Chen A."/>
            <person name="Minasian M."/>
            <person name="Doorn S."/>
            <person name="Dole C."/>
            <person name="Ramsey F."/>
            <person name="Nieze J."/>
            <person name="Baker A."/>
            <person name="Swierenga S."/>
            <person name="White A."/>
            <person name="Howland A."/>
            <person name="Ko C."/>
            <person name="Russell D.A."/>
            <person name="Jacobs-Sera D."/>
            <person name="Hatfull G.F."/>
        </authorList>
    </citation>
    <scope>NUCLEOTIDE SEQUENCE</scope>
</reference>
<proteinExistence type="predicted"/>
<protein>
    <submittedName>
        <fullName evidence="1">Uncharacterized protein</fullName>
    </submittedName>
</protein>
<dbReference type="EMBL" id="OR159659">
    <property type="protein sequence ID" value="WKW85526.1"/>
    <property type="molecule type" value="Genomic_DNA"/>
</dbReference>
<name>A0ACD4UH92_9CAUD</name>